<feature type="domain" description="Enoyl reductase (ER)" evidence="3">
    <location>
        <begin position="10"/>
        <end position="341"/>
    </location>
</feature>
<protein>
    <submittedName>
        <fullName evidence="4">Zinc-binding dehydrogenase</fullName>
    </submittedName>
</protein>
<dbReference type="SUPFAM" id="SSF50129">
    <property type="entry name" value="GroES-like"/>
    <property type="match status" value="1"/>
</dbReference>
<proteinExistence type="predicted"/>
<dbReference type="PANTHER" id="PTHR48106:SF13">
    <property type="entry name" value="QUINONE OXIDOREDUCTASE-RELATED"/>
    <property type="match status" value="1"/>
</dbReference>
<comment type="caution">
    <text evidence="4">The sequence shown here is derived from an EMBL/GenBank/DDBJ whole genome shotgun (WGS) entry which is preliminary data.</text>
</comment>
<keyword evidence="5" id="KW-1185">Reference proteome</keyword>
<dbReference type="PANTHER" id="PTHR48106">
    <property type="entry name" value="QUINONE OXIDOREDUCTASE PIG3-RELATED"/>
    <property type="match status" value="1"/>
</dbReference>
<dbReference type="InterPro" id="IPR020843">
    <property type="entry name" value="ER"/>
</dbReference>
<sequence>MDAVILRDFGPAENLELAQAPDPVPGPGQVLVDAVAHGVHLVDTRLRAGEAGPLPLPRLPAIPGREVAGTVSAVGPGVAPSWIGTAVVAHVGPRPDGGGYARKVAVDEERLHRVPAGPDGATMEPADAIAMIGTGRMAVYTLDIASISAADVVVVTAAAGGLGTLFVQEALRAGARVLALAGGESKLGALRAVTAGTDRIALVDYSAEGWEETARAALSSLDATDGATLVLDGVGGSLGTAATRLLGGRGVLVVHGWASGGPNAFATNAAGAGTGAPEVEVRYAVGPDAPPMSDQRPYQERALAKAASGEWRVLTHRVPFAEAARAHRELEERRTTGKVVLV</sequence>
<evidence type="ECO:0000256" key="2">
    <source>
        <dbReference type="ARBA" id="ARBA00023002"/>
    </source>
</evidence>
<evidence type="ECO:0000313" key="4">
    <source>
        <dbReference type="EMBL" id="MBE1878214.1"/>
    </source>
</evidence>
<evidence type="ECO:0000259" key="3">
    <source>
        <dbReference type="SMART" id="SM00829"/>
    </source>
</evidence>
<dbReference type="Gene3D" id="3.90.180.10">
    <property type="entry name" value="Medium-chain alcohol dehydrogenases, catalytic domain"/>
    <property type="match status" value="1"/>
</dbReference>
<dbReference type="Gene3D" id="3.40.50.720">
    <property type="entry name" value="NAD(P)-binding Rossmann-like Domain"/>
    <property type="match status" value="1"/>
</dbReference>
<dbReference type="EMBL" id="JADAQT010000108">
    <property type="protein sequence ID" value="MBE1878214.1"/>
    <property type="molecule type" value="Genomic_DNA"/>
</dbReference>
<dbReference type="SUPFAM" id="SSF51735">
    <property type="entry name" value="NAD(P)-binding Rossmann-fold domains"/>
    <property type="match status" value="1"/>
</dbReference>
<keyword evidence="2" id="KW-0560">Oxidoreductase</keyword>
<evidence type="ECO:0000313" key="5">
    <source>
        <dbReference type="Proteomes" id="UP000625527"/>
    </source>
</evidence>
<accession>A0ABR9N523</accession>
<dbReference type="Pfam" id="PF13602">
    <property type="entry name" value="ADH_zinc_N_2"/>
    <property type="match status" value="1"/>
</dbReference>
<evidence type="ECO:0000256" key="1">
    <source>
        <dbReference type="ARBA" id="ARBA00022857"/>
    </source>
</evidence>
<organism evidence="4 5">
    <name type="scientific">Myceligenerans pegani</name>
    <dbReference type="NCBI Taxonomy" id="2776917"/>
    <lineage>
        <taxon>Bacteria</taxon>
        <taxon>Bacillati</taxon>
        <taxon>Actinomycetota</taxon>
        <taxon>Actinomycetes</taxon>
        <taxon>Micrococcales</taxon>
        <taxon>Promicromonosporaceae</taxon>
        <taxon>Myceligenerans</taxon>
    </lineage>
</organism>
<dbReference type="InterPro" id="IPR036291">
    <property type="entry name" value="NAD(P)-bd_dom_sf"/>
</dbReference>
<keyword evidence="1" id="KW-0521">NADP</keyword>
<dbReference type="InterPro" id="IPR013154">
    <property type="entry name" value="ADH-like_N"/>
</dbReference>
<dbReference type="InterPro" id="IPR011032">
    <property type="entry name" value="GroES-like_sf"/>
</dbReference>
<dbReference type="SMART" id="SM00829">
    <property type="entry name" value="PKS_ER"/>
    <property type="match status" value="1"/>
</dbReference>
<gene>
    <name evidence="4" type="ORF">IHE71_21200</name>
</gene>
<name>A0ABR9N523_9MICO</name>
<dbReference type="Pfam" id="PF08240">
    <property type="entry name" value="ADH_N"/>
    <property type="match status" value="1"/>
</dbReference>
<dbReference type="Proteomes" id="UP000625527">
    <property type="component" value="Unassembled WGS sequence"/>
</dbReference>
<reference evidence="4 5" key="1">
    <citation type="submission" date="2020-10" db="EMBL/GenBank/DDBJ databases">
        <title>Myceligenerans pegani sp. nov., an endophytic actinomycete isolated from Peganum harmala L. in Xinjiang, China.</title>
        <authorList>
            <person name="Xin L."/>
        </authorList>
    </citation>
    <scope>NUCLEOTIDE SEQUENCE [LARGE SCALE GENOMIC DNA]</scope>
    <source>
        <strain evidence="4 5">TRM65318</strain>
    </source>
</reference>